<evidence type="ECO:0000256" key="1">
    <source>
        <dbReference type="SAM" id="MobiDB-lite"/>
    </source>
</evidence>
<organism evidence="2 3">
    <name type="scientific">Cannabis sativa</name>
    <name type="common">Hemp</name>
    <name type="synonym">Marijuana</name>
    <dbReference type="NCBI Taxonomy" id="3483"/>
    <lineage>
        <taxon>Eukaryota</taxon>
        <taxon>Viridiplantae</taxon>
        <taxon>Streptophyta</taxon>
        <taxon>Embryophyta</taxon>
        <taxon>Tracheophyta</taxon>
        <taxon>Spermatophyta</taxon>
        <taxon>Magnoliopsida</taxon>
        <taxon>eudicotyledons</taxon>
        <taxon>Gunneridae</taxon>
        <taxon>Pentapetalae</taxon>
        <taxon>rosids</taxon>
        <taxon>fabids</taxon>
        <taxon>Rosales</taxon>
        <taxon>Cannabaceae</taxon>
        <taxon>Cannabis</taxon>
    </lineage>
</organism>
<feature type="compositionally biased region" description="Basic and acidic residues" evidence="1">
    <location>
        <begin position="1"/>
        <end position="10"/>
    </location>
</feature>
<sequence length="70" mass="8012">MGVQDIESHGVTEVSIEDTDENDSGTIVEEKSIDDTDLEETSDQLRYRPLLHLLQDSGESIFLFFPFFFI</sequence>
<protein>
    <submittedName>
        <fullName evidence="2">Uncharacterized protein</fullName>
    </submittedName>
</protein>
<dbReference type="Gramene" id="novel_model_6599_5bd9a17a.2.5bd9b13c">
    <property type="protein sequence ID" value="cds.novel_model_6599_5bd9a17a.2.5bd9b13c"/>
    <property type="gene ID" value="novel_gene_3488_5bd9a17a"/>
</dbReference>
<reference evidence="2 3" key="1">
    <citation type="submission" date="2018-11" db="EMBL/GenBank/DDBJ databases">
        <authorList>
            <person name="Grassa J C."/>
        </authorList>
    </citation>
    <scope>NUCLEOTIDE SEQUENCE [LARGE SCALE GENOMIC DNA]</scope>
</reference>
<accession>A0A803R971</accession>
<name>A0A803R968_CANSA</name>
<dbReference type="Proteomes" id="UP000596661">
    <property type="component" value="Chromosome 9"/>
</dbReference>
<evidence type="ECO:0000313" key="2">
    <source>
        <dbReference type="EnsemblPlants" id="cds.novel_model_6599_5bd9a17a.2.5bd9b13c"/>
    </source>
</evidence>
<reference evidence="2" key="2">
    <citation type="submission" date="2021-03" db="UniProtKB">
        <authorList>
            <consortium name="EnsemblPlants"/>
        </authorList>
    </citation>
    <scope>IDENTIFICATION</scope>
</reference>
<dbReference type="EMBL" id="UZAU01000775">
    <property type="status" value="NOT_ANNOTATED_CDS"/>
    <property type="molecule type" value="Genomic_DNA"/>
</dbReference>
<proteinExistence type="predicted"/>
<accession>A0A803R968</accession>
<feature type="region of interest" description="Disordered" evidence="1">
    <location>
        <begin position="1"/>
        <end position="27"/>
    </location>
</feature>
<dbReference type="AlphaFoldDB" id="A0A803R968"/>
<dbReference type="EnsemblPlants" id="novel_model_6600_5bd9a17a">
    <property type="protein sequence ID" value="cds.novel_model_6600_5bd9a17a"/>
    <property type="gene ID" value="novel_gene_3489_5bd9a17a"/>
</dbReference>
<evidence type="ECO:0000313" key="3">
    <source>
        <dbReference type="Proteomes" id="UP000596661"/>
    </source>
</evidence>
<keyword evidence="3" id="KW-1185">Reference proteome</keyword>
<dbReference type="Gramene" id="novel_model_6600_5bd9a17a">
    <property type="protein sequence ID" value="cds.novel_model_6600_5bd9a17a"/>
    <property type="gene ID" value="novel_gene_3489_5bd9a17a"/>
</dbReference>
<dbReference type="EnsemblPlants" id="novel_model_6599_5bd9a17a.2.5bd9b13c">
    <property type="protein sequence ID" value="cds.novel_model_6599_5bd9a17a.2.5bd9b13c"/>
    <property type="gene ID" value="novel_gene_3488_5bd9a17a"/>
</dbReference>